<dbReference type="AlphaFoldDB" id="A0A9P9ENN2"/>
<protein>
    <submittedName>
        <fullName evidence="2">Uncharacterized protein</fullName>
    </submittedName>
</protein>
<accession>A0A9P9ENN2</accession>
<dbReference type="OrthoDB" id="4161727at2759"/>
<reference evidence="2" key="1">
    <citation type="journal article" date="2021" name="Nat. Commun.">
        <title>Genetic determinants of endophytism in the Arabidopsis root mycobiome.</title>
        <authorList>
            <person name="Mesny F."/>
            <person name="Miyauchi S."/>
            <person name="Thiergart T."/>
            <person name="Pickel B."/>
            <person name="Atanasova L."/>
            <person name="Karlsson M."/>
            <person name="Huettel B."/>
            <person name="Barry K.W."/>
            <person name="Haridas S."/>
            <person name="Chen C."/>
            <person name="Bauer D."/>
            <person name="Andreopoulos W."/>
            <person name="Pangilinan J."/>
            <person name="LaButti K."/>
            <person name="Riley R."/>
            <person name="Lipzen A."/>
            <person name="Clum A."/>
            <person name="Drula E."/>
            <person name="Henrissat B."/>
            <person name="Kohler A."/>
            <person name="Grigoriev I.V."/>
            <person name="Martin F.M."/>
            <person name="Hacquard S."/>
        </authorList>
    </citation>
    <scope>NUCLEOTIDE SEQUENCE</scope>
    <source>
        <strain evidence="2">MPI-CAGE-AT-0021</strain>
    </source>
</reference>
<dbReference type="Proteomes" id="UP000717696">
    <property type="component" value="Unassembled WGS sequence"/>
</dbReference>
<keyword evidence="3" id="KW-1185">Reference proteome</keyword>
<name>A0A9P9ENN2_9HYPO</name>
<organism evidence="2 3">
    <name type="scientific">Dactylonectria estremocensis</name>
    <dbReference type="NCBI Taxonomy" id="1079267"/>
    <lineage>
        <taxon>Eukaryota</taxon>
        <taxon>Fungi</taxon>
        <taxon>Dikarya</taxon>
        <taxon>Ascomycota</taxon>
        <taxon>Pezizomycotina</taxon>
        <taxon>Sordariomycetes</taxon>
        <taxon>Hypocreomycetidae</taxon>
        <taxon>Hypocreales</taxon>
        <taxon>Nectriaceae</taxon>
        <taxon>Dactylonectria</taxon>
    </lineage>
</organism>
<feature type="compositionally biased region" description="Basic residues" evidence="1">
    <location>
        <begin position="1"/>
        <end position="10"/>
    </location>
</feature>
<gene>
    <name evidence="2" type="ORF">B0J13DRAFT_63773</name>
</gene>
<feature type="region of interest" description="Disordered" evidence="1">
    <location>
        <begin position="1"/>
        <end position="28"/>
    </location>
</feature>
<proteinExistence type="predicted"/>
<evidence type="ECO:0000313" key="3">
    <source>
        <dbReference type="Proteomes" id="UP000717696"/>
    </source>
</evidence>
<dbReference type="EMBL" id="JAGMUU010000013">
    <property type="protein sequence ID" value="KAH7140414.1"/>
    <property type="molecule type" value="Genomic_DNA"/>
</dbReference>
<comment type="caution">
    <text evidence="2">The sequence shown here is derived from an EMBL/GenBank/DDBJ whole genome shotgun (WGS) entry which is preliminary data.</text>
</comment>
<sequence length="369" mass="41438">MSHSNAKRPRLATEESAPPLVAEPSSSSSTTGQILHFLISLIGNQNYPSQHSERLACPFCKRYPWHYLTVGGACVQRHGLEDMSALKEHINRVHTMKYGCLVCRKRFTCRDKDLVQVKLDHCEACSARHDYSENDLKDVMARHAAESGQKRKKGKGGDGSFCFVNSASEQEPHLMTPDQEDRWFKLDLRMAGVSGQQTRLKERWDVVYTTLFPEVQPIDIPDPYYKPGYPWNCMPALLSWAQETMQNFHTEAHNDVSAVSGAHASSVAGSEETVQAPAQLHDQRSSHAAPSITIIIPKGPESGYHSWEMNGDEPPSVPPHASTAILLDPWKDIEVQHEETNPPIPDELLRGMNTGLFEIDDVIDWNFEE</sequence>
<evidence type="ECO:0000313" key="2">
    <source>
        <dbReference type="EMBL" id="KAH7140414.1"/>
    </source>
</evidence>
<evidence type="ECO:0000256" key="1">
    <source>
        <dbReference type="SAM" id="MobiDB-lite"/>
    </source>
</evidence>